<feature type="region of interest" description="Disordered" evidence="1">
    <location>
        <begin position="1"/>
        <end position="55"/>
    </location>
</feature>
<dbReference type="InterPro" id="IPR003965">
    <property type="entry name" value="Fatty_acid_synthase"/>
</dbReference>
<dbReference type="PRINTS" id="PR01483">
    <property type="entry name" value="FASYNTHASE"/>
</dbReference>
<feature type="region of interest" description="Disordered" evidence="1">
    <location>
        <begin position="373"/>
        <end position="403"/>
    </location>
</feature>
<reference evidence="4" key="1">
    <citation type="submission" date="2015-12" db="EMBL/GenBank/DDBJ databases">
        <title>Complete genome sequence of Pandoraea norimbergensis DSM 11628.</title>
        <authorList>
            <person name="Ee R."/>
            <person name="Lim Y.-L."/>
            <person name="Yong D."/>
            <person name="Yin W.-F."/>
            <person name="Chan K.-G."/>
        </authorList>
    </citation>
    <scope>NUCLEOTIDE SEQUENCE [LARGE SCALE GENOMIC DNA]</scope>
    <source>
        <strain evidence="4">DSM 11628</strain>
    </source>
</reference>
<proteinExistence type="predicted"/>
<dbReference type="Pfam" id="PF01575">
    <property type="entry name" value="MaoC_dehydratas"/>
    <property type="match status" value="1"/>
</dbReference>
<dbReference type="PANTHER" id="PTHR43841">
    <property type="entry name" value="3-HYDROXYACYL-THIOESTER DEHYDRATASE HTDX-RELATED"/>
    <property type="match status" value="1"/>
</dbReference>
<evidence type="ECO:0000259" key="2">
    <source>
        <dbReference type="Pfam" id="PF01575"/>
    </source>
</evidence>
<dbReference type="Gene3D" id="3.10.129.10">
    <property type="entry name" value="Hotdog Thioesterase"/>
    <property type="match status" value="1"/>
</dbReference>
<organism evidence="3 4">
    <name type="scientific">Pandoraea norimbergensis</name>
    <dbReference type="NCBI Taxonomy" id="93219"/>
    <lineage>
        <taxon>Bacteria</taxon>
        <taxon>Pseudomonadati</taxon>
        <taxon>Pseudomonadota</taxon>
        <taxon>Betaproteobacteria</taxon>
        <taxon>Burkholderiales</taxon>
        <taxon>Burkholderiaceae</taxon>
        <taxon>Pandoraea</taxon>
    </lineage>
</organism>
<gene>
    <name evidence="3" type="ORF">AT302_18245</name>
</gene>
<dbReference type="EMBL" id="CP013480">
    <property type="protein sequence ID" value="ALS61426.1"/>
    <property type="molecule type" value="Genomic_DNA"/>
</dbReference>
<evidence type="ECO:0000313" key="4">
    <source>
        <dbReference type="Proteomes" id="UP000060277"/>
    </source>
</evidence>
<dbReference type="InterPro" id="IPR002539">
    <property type="entry name" value="MaoC-like_dom"/>
</dbReference>
<keyword evidence="4" id="KW-1185">Reference proteome</keyword>
<sequence length="403" mass="43557">MPDDHLSSQDAVDAVDVPGESATSSRAQASSGAGGTPPDAPAARVGASPGHGSPSQITPATLWSAIWPDTLLAQDVRNVTHPPSPLMLYLRALGSSRKPARAQPMPSIAFERRDVRLDADDIARYASLCGFSPAHGVPPTWPHLLAFAQHMLLMTDRAFPFAMLGMVHLANHNRQFARLSVGDRLDLHVQCGALYAHDKGQVFTVLTTARRDGNIVWTGESLYLRTGVKDPVGAPYRSELRADATLVTSEKFLAPADLGRRYARVSGDYNPIHLWPLTAKLFGFERPIIHGMWSFARSLATVLPAQAGDQLDLLVEFKTPLRLPGEATLWRERSTATKWVSTLDTPHSAGNVFELRDATGTVPHLRGRWQSFDAAPATEAAAATDPSSLPTTSPTTSTTPDRS</sequence>
<dbReference type="PANTHER" id="PTHR43841:SF3">
    <property type="entry name" value="(3R)-HYDROXYACYL-ACP DEHYDRATASE SUBUNIT HADB"/>
    <property type="match status" value="1"/>
</dbReference>
<protein>
    <recommendedName>
        <fullName evidence="2">MaoC-like domain-containing protein</fullName>
    </recommendedName>
</protein>
<name>A0ABN4JMR9_9BURK</name>
<accession>A0ABN4JMR9</accession>
<feature type="domain" description="MaoC-like" evidence="2">
    <location>
        <begin position="259"/>
        <end position="303"/>
    </location>
</feature>
<dbReference type="InterPro" id="IPR029069">
    <property type="entry name" value="HotDog_dom_sf"/>
</dbReference>
<dbReference type="RefSeq" id="WP_058378337.1">
    <property type="nucleotide sequence ID" value="NZ_CP013480.3"/>
</dbReference>
<dbReference type="SUPFAM" id="SSF54637">
    <property type="entry name" value="Thioesterase/thiol ester dehydrase-isomerase"/>
    <property type="match status" value="2"/>
</dbReference>
<evidence type="ECO:0000256" key="1">
    <source>
        <dbReference type="SAM" id="MobiDB-lite"/>
    </source>
</evidence>
<dbReference type="Proteomes" id="UP000060277">
    <property type="component" value="Chromosome"/>
</dbReference>
<evidence type="ECO:0000313" key="3">
    <source>
        <dbReference type="EMBL" id="ALS61426.1"/>
    </source>
</evidence>
<feature type="compositionally biased region" description="Low complexity" evidence="1">
    <location>
        <begin position="21"/>
        <end position="31"/>
    </location>
</feature>